<evidence type="ECO:0000313" key="2">
    <source>
        <dbReference type="Proteomes" id="UP001497535"/>
    </source>
</evidence>
<dbReference type="EMBL" id="CAVMJV010000064">
    <property type="protein sequence ID" value="CAK5087289.1"/>
    <property type="molecule type" value="Genomic_DNA"/>
</dbReference>
<name>A0ACB1A753_MELEN</name>
<proteinExistence type="predicted"/>
<reference evidence="1" key="1">
    <citation type="submission" date="2023-11" db="EMBL/GenBank/DDBJ databases">
        <authorList>
            <person name="Poullet M."/>
        </authorList>
    </citation>
    <scope>NUCLEOTIDE SEQUENCE</scope>
    <source>
        <strain evidence="1">E1834</strain>
    </source>
</reference>
<accession>A0ACB1A753</accession>
<evidence type="ECO:0000313" key="1">
    <source>
        <dbReference type="EMBL" id="CAK5087289.1"/>
    </source>
</evidence>
<protein>
    <submittedName>
        <fullName evidence="1">Uncharacterized protein</fullName>
    </submittedName>
</protein>
<gene>
    <name evidence="1" type="ORF">MENTE1834_LOCUS34838</name>
</gene>
<comment type="caution">
    <text evidence="1">The sequence shown here is derived from an EMBL/GenBank/DDBJ whole genome shotgun (WGS) entry which is preliminary data.</text>
</comment>
<organism evidence="1 2">
    <name type="scientific">Meloidogyne enterolobii</name>
    <name type="common">Root-knot nematode worm</name>
    <name type="synonym">Meloidogyne mayaguensis</name>
    <dbReference type="NCBI Taxonomy" id="390850"/>
    <lineage>
        <taxon>Eukaryota</taxon>
        <taxon>Metazoa</taxon>
        <taxon>Ecdysozoa</taxon>
        <taxon>Nematoda</taxon>
        <taxon>Chromadorea</taxon>
        <taxon>Rhabditida</taxon>
        <taxon>Tylenchina</taxon>
        <taxon>Tylenchomorpha</taxon>
        <taxon>Tylenchoidea</taxon>
        <taxon>Meloidogynidae</taxon>
        <taxon>Meloidogyninae</taxon>
        <taxon>Meloidogyne</taxon>
    </lineage>
</organism>
<sequence length="142" mass="17176">MSSKKLSPSEELEKQYRDYKAQFEEWKLKNRDSEGTEAYVNYVKQFHQWEKDVEKRRATLRQKAEIDRISAEKEAEISRKETEEKRRKEGFFEFLKIFRNFWSAFPNSFKAFGNFELYGLHFDFFPYFLCSISAIKLTPRPG</sequence>
<keyword evidence="2" id="KW-1185">Reference proteome</keyword>
<dbReference type="Proteomes" id="UP001497535">
    <property type="component" value="Unassembled WGS sequence"/>
</dbReference>